<dbReference type="Pfam" id="PF08666">
    <property type="entry name" value="SAF"/>
    <property type="match status" value="1"/>
</dbReference>
<protein>
    <recommendedName>
        <fullName evidence="1">SAF domain-containing protein</fullName>
    </recommendedName>
</protein>
<feature type="domain" description="SAF" evidence="1">
    <location>
        <begin position="47"/>
        <end position="109"/>
    </location>
</feature>
<accession>A0A2C7AT28</accession>
<dbReference type="CDD" id="cd11614">
    <property type="entry name" value="SAF_CpaB_FlgA_like"/>
    <property type="match status" value="1"/>
</dbReference>
<gene>
    <name evidence="2" type="ORF">PFR_JS10_431</name>
</gene>
<dbReference type="SMART" id="SM00858">
    <property type="entry name" value="SAF"/>
    <property type="match status" value="1"/>
</dbReference>
<sequence>MGVTPPAWLNSLVRAVRWHRRGLGLIAAAICVVAVLTALDPSASSSHTVVIASRPLAAGVAVGADDVTTLQVPAEVATSATLADPGAAIGQVVAVPRPAGTVLTSSDFVGKGLVADSDGLTLVPFRIEDKGVAGVLGVGNQISVVGANPGGDTRVIASRVRIAALPSPGSSGALDDSSSSSGALVIVAADSRTARELAAAASEYTLSVVLESD</sequence>
<dbReference type="Gene3D" id="3.90.1210.10">
    <property type="entry name" value="Antifreeze-like/N-acetylneuraminic acid synthase C-terminal domain"/>
    <property type="match status" value="1"/>
</dbReference>
<reference evidence="2" key="1">
    <citation type="submission" date="2016-05" db="EMBL/GenBank/DDBJ databases">
        <authorList>
            <person name="Lavstsen T."/>
            <person name="Jespersen J.S."/>
        </authorList>
    </citation>
    <scope>NUCLEOTIDE SEQUENCE</scope>
    <source>
        <strain evidence="2">PFRJS10</strain>
    </source>
</reference>
<dbReference type="EMBL" id="LT576035">
    <property type="protein sequence ID" value="SBN38074.1"/>
    <property type="molecule type" value="Genomic_DNA"/>
</dbReference>
<proteinExistence type="predicted"/>
<name>A0A2C7AT28_9ACTN</name>
<evidence type="ECO:0000313" key="2">
    <source>
        <dbReference type="EMBL" id="SBN38074.1"/>
    </source>
</evidence>
<dbReference type="AlphaFoldDB" id="A0A2C7AT28"/>
<dbReference type="InterPro" id="IPR013974">
    <property type="entry name" value="SAF"/>
</dbReference>
<evidence type="ECO:0000259" key="1">
    <source>
        <dbReference type="SMART" id="SM00858"/>
    </source>
</evidence>
<organism evidence="2">
    <name type="scientific">Propionibacterium freudenreichii</name>
    <dbReference type="NCBI Taxonomy" id="1744"/>
    <lineage>
        <taxon>Bacteria</taxon>
        <taxon>Bacillati</taxon>
        <taxon>Actinomycetota</taxon>
        <taxon>Actinomycetes</taxon>
        <taxon>Propionibacteriales</taxon>
        <taxon>Propionibacteriaceae</taxon>
        <taxon>Propionibacterium</taxon>
    </lineage>
</organism>